<protein>
    <submittedName>
        <fullName evidence="2">29142_t:CDS:1</fullName>
    </submittedName>
</protein>
<dbReference type="EMBL" id="CAJVQB010077979">
    <property type="protein sequence ID" value="CAG8845034.1"/>
    <property type="molecule type" value="Genomic_DNA"/>
</dbReference>
<proteinExistence type="predicted"/>
<organism evidence="2 3">
    <name type="scientific">Gigaspora margarita</name>
    <dbReference type="NCBI Taxonomy" id="4874"/>
    <lineage>
        <taxon>Eukaryota</taxon>
        <taxon>Fungi</taxon>
        <taxon>Fungi incertae sedis</taxon>
        <taxon>Mucoromycota</taxon>
        <taxon>Glomeromycotina</taxon>
        <taxon>Glomeromycetes</taxon>
        <taxon>Diversisporales</taxon>
        <taxon>Gigasporaceae</taxon>
        <taxon>Gigaspora</taxon>
    </lineage>
</organism>
<keyword evidence="3" id="KW-1185">Reference proteome</keyword>
<evidence type="ECO:0000313" key="3">
    <source>
        <dbReference type="Proteomes" id="UP000789901"/>
    </source>
</evidence>
<evidence type="ECO:0000256" key="1">
    <source>
        <dbReference type="SAM" id="MobiDB-lite"/>
    </source>
</evidence>
<feature type="compositionally biased region" description="Basic and acidic residues" evidence="1">
    <location>
        <begin position="1"/>
        <end position="21"/>
    </location>
</feature>
<evidence type="ECO:0000313" key="2">
    <source>
        <dbReference type="EMBL" id="CAG8845034.1"/>
    </source>
</evidence>
<gene>
    <name evidence="2" type="ORF">GMARGA_LOCUS37421</name>
</gene>
<name>A0ABN7X0T7_GIGMA</name>
<feature type="non-terminal residue" evidence="2">
    <location>
        <position position="1"/>
    </location>
</feature>
<feature type="region of interest" description="Disordered" evidence="1">
    <location>
        <begin position="1"/>
        <end position="50"/>
    </location>
</feature>
<dbReference type="Proteomes" id="UP000789901">
    <property type="component" value="Unassembled WGS sequence"/>
</dbReference>
<reference evidence="2 3" key="1">
    <citation type="submission" date="2021-06" db="EMBL/GenBank/DDBJ databases">
        <authorList>
            <person name="Kallberg Y."/>
            <person name="Tangrot J."/>
            <person name="Rosling A."/>
        </authorList>
    </citation>
    <scope>NUCLEOTIDE SEQUENCE [LARGE SCALE GENOMIC DNA]</scope>
    <source>
        <strain evidence="2 3">120-4 pot B 10/14</strain>
    </source>
</reference>
<feature type="non-terminal residue" evidence="2">
    <location>
        <position position="50"/>
    </location>
</feature>
<comment type="caution">
    <text evidence="2">The sequence shown here is derived from an EMBL/GenBank/DDBJ whole genome shotgun (WGS) entry which is preliminary data.</text>
</comment>
<accession>A0ABN7X0T7</accession>
<sequence length="50" mass="5733">HRQDNAKPMELMMKGRPEAQRPTRPKSNTNSLVQIPMTTPTMTPKTEKKV</sequence>